<reference evidence="2" key="1">
    <citation type="journal article" date="2022" name="Mol. Ecol. Resour.">
        <title>The genomes of chicory, endive, great burdock and yacon provide insights into Asteraceae palaeo-polyploidization history and plant inulin production.</title>
        <authorList>
            <person name="Fan W."/>
            <person name="Wang S."/>
            <person name="Wang H."/>
            <person name="Wang A."/>
            <person name="Jiang F."/>
            <person name="Liu H."/>
            <person name="Zhao H."/>
            <person name="Xu D."/>
            <person name="Zhang Y."/>
        </authorList>
    </citation>
    <scope>NUCLEOTIDE SEQUENCE [LARGE SCALE GENOMIC DNA]</scope>
    <source>
        <strain evidence="2">cv. Punajuju</strain>
    </source>
</reference>
<evidence type="ECO:0000313" key="2">
    <source>
        <dbReference type="Proteomes" id="UP001055811"/>
    </source>
</evidence>
<organism evidence="1 2">
    <name type="scientific">Cichorium intybus</name>
    <name type="common">Chicory</name>
    <dbReference type="NCBI Taxonomy" id="13427"/>
    <lineage>
        <taxon>Eukaryota</taxon>
        <taxon>Viridiplantae</taxon>
        <taxon>Streptophyta</taxon>
        <taxon>Embryophyta</taxon>
        <taxon>Tracheophyta</taxon>
        <taxon>Spermatophyta</taxon>
        <taxon>Magnoliopsida</taxon>
        <taxon>eudicotyledons</taxon>
        <taxon>Gunneridae</taxon>
        <taxon>Pentapetalae</taxon>
        <taxon>asterids</taxon>
        <taxon>campanulids</taxon>
        <taxon>Asterales</taxon>
        <taxon>Asteraceae</taxon>
        <taxon>Cichorioideae</taxon>
        <taxon>Cichorieae</taxon>
        <taxon>Cichoriinae</taxon>
        <taxon>Cichorium</taxon>
    </lineage>
</organism>
<protein>
    <submittedName>
        <fullName evidence="1">Uncharacterized protein</fullName>
    </submittedName>
</protein>
<sequence>MQFTNRIETVGFFIQLVRLSFESDHHPPTCIGLRAIPRSTISNFTGTEREKESADAIKRPQIRNHKIEYSGSVQSCKLRIHSNLMASIQESEGGWVSRKPRQLGGISDALSIASDLGFSVRSPPSKKLSFSNDTKCEDFVRLLRELTIVQRKVADFHVELQGRKEDMNVGHLTHVSEMEKKLETLARITRILKGVIQNKDRILARLHQPYPVDCIPVEAEYQKQFSELLMMAASDYGTLTASVSDLHWVQNFKEPPSIWADMLRPIPVALVSCTRYFEAMEAMRESFVALQKLRSGPSRSSSKYASRRTSPTESECVTPRSSENDLDLRSPEIYGVLKEEEEDEI</sequence>
<evidence type="ECO:0000313" key="1">
    <source>
        <dbReference type="EMBL" id="KAI3708120.1"/>
    </source>
</evidence>
<dbReference type="Proteomes" id="UP001055811">
    <property type="component" value="Linkage Group LG07"/>
</dbReference>
<dbReference type="EMBL" id="CM042015">
    <property type="protein sequence ID" value="KAI3708120.1"/>
    <property type="molecule type" value="Genomic_DNA"/>
</dbReference>
<keyword evidence="2" id="KW-1185">Reference proteome</keyword>
<reference evidence="1 2" key="2">
    <citation type="journal article" date="2022" name="Mol. Ecol. Resour.">
        <title>The genomes of chicory, endive, great burdock and yacon provide insights into Asteraceae paleo-polyploidization history and plant inulin production.</title>
        <authorList>
            <person name="Fan W."/>
            <person name="Wang S."/>
            <person name="Wang H."/>
            <person name="Wang A."/>
            <person name="Jiang F."/>
            <person name="Liu H."/>
            <person name="Zhao H."/>
            <person name="Xu D."/>
            <person name="Zhang Y."/>
        </authorList>
    </citation>
    <scope>NUCLEOTIDE SEQUENCE [LARGE SCALE GENOMIC DNA]</scope>
    <source>
        <strain evidence="2">cv. Punajuju</strain>
        <tissue evidence="1">Leaves</tissue>
    </source>
</reference>
<accession>A0ACB9AEP5</accession>
<proteinExistence type="predicted"/>
<gene>
    <name evidence="1" type="ORF">L2E82_37192</name>
</gene>
<comment type="caution">
    <text evidence="1">The sequence shown here is derived from an EMBL/GenBank/DDBJ whole genome shotgun (WGS) entry which is preliminary data.</text>
</comment>
<name>A0ACB9AEP5_CICIN</name>